<dbReference type="GO" id="GO:0016020">
    <property type="term" value="C:membrane"/>
    <property type="evidence" value="ECO:0007669"/>
    <property type="project" value="UniProtKB-SubCell"/>
</dbReference>
<evidence type="ECO:0000256" key="4">
    <source>
        <dbReference type="ARBA" id="ARBA00023136"/>
    </source>
</evidence>
<feature type="transmembrane region" description="Helical" evidence="5">
    <location>
        <begin position="94"/>
        <end position="110"/>
    </location>
</feature>
<keyword evidence="2 5" id="KW-0812">Transmembrane</keyword>
<comment type="subcellular location">
    <subcellularLocation>
        <location evidence="1">Membrane</location>
        <topology evidence="1">Multi-pass membrane protein</topology>
    </subcellularLocation>
</comment>
<organism evidence="6 7">
    <name type="scientific">Imshaugia aleurites</name>
    <dbReference type="NCBI Taxonomy" id="172621"/>
    <lineage>
        <taxon>Eukaryota</taxon>
        <taxon>Fungi</taxon>
        <taxon>Dikarya</taxon>
        <taxon>Ascomycota</taxon>
        <taxon>Pezizomycotina</taxon>
        <taxon>Lecanoromycetes</taxon>
        <taxon>OSLEUM clade</taxon>
        <taxon>Lecanoromycetidae</taxon>
        <taxon>Lecanorales</taxon>
        <taxon>Lecanorineae</taxon>
        <taxon>Parmeliaceae</taxon>
        <taxon>Imshaugia</taxon>
    </lineage>
</organism>
<dbReference type="SUPFAM" id="SSF81338">
    <property type="entry name" value="Aquaporin-like"/>
    <property type="match status" value="1"/>
</dbReference>
<protein>
    <submittedName>
        <fullName evidence="6">Uncharacterized protein</fullName>
    </submittedName>
</protein>
<keyword evidence="7" id="KW-1185">Reference proteome</keyword>
<dbReference type="Proteomes" id="UP000664534">
    <property type="component" value="Unassembled WGS sequence"/>
</dbReference>
<evidence type="ECO:0000256" key="1">
    <source>
        <dbReference type="ARBA" id="ARBA00004141"/>
    </source>
</evidence>
<feature type="transmembrane region" description="Helical" evidence="5">
    <location>
        <begin position="122"/>
        <end position="142"/>
    </location>
</feature>
<sequence>MDEKVTEDPAESEHTRVPRERLAPGKLANFPGSLVANHLAATLGATSYPQDKGRLANWVAYFRDGWDDPGIWKSAVRYLTPADLVTLLIFRHKFVEAFASFLLCFLSGMIDTTITNFETSQAPAYVGVSNIFLLTLFIMAFAPGSGGHINPLITFSTMMVGLTGFSRGIPAISQAE</sequence>
<dbReference type="AlphaFoldDB" id="A0A8H3I722"/>
<comment type="caution">
    <text evidence="6">The sequence shown here is derived from an EMBL/GenBank/DDBJ whole genome shotgun (WGS) entry which is preliminary data.</text>
</comment>
<evidence type="ECO:0000313" key="7">
    <source>
        <dbReference type="Proteomes" id="UP000664534"/>
    </source>
</evidence>
<evidence type="ECO:0000313" key="6">
    <source>
        <dbReference type="EMBL" id="CAF9917317.1"/>
    </source>
</evidence>
<dbReference type="PANTHER" id="PTHR47002">
    <property type="entry name" value="AQUAPORIN-LIKE"/>
    <property type="match status" value="1"/>
</dbReference>
<dbReference type="Gene3D" id="1.20.1080.10">
    <property type="entry name" value="Glycerol uptake facilitator protein"/>
    <property type="match status" value="1"/>
</dbReference>
<dbReference type="PANTHER" id="PTHR47002:SF2">
    <property type="entry name" value="AQUAPORIN AQPAE.A-LIKE"/>
    <property type="match status" value="1"/>
</dbReference>
<keyword evidence="4 5" id="KW-0472">Membrane</keyword>
<reference evidence="6" key="1">
    <citation type="submission" date="2021-03" db="EMBL/GenBank/DDBJ databases">
        <authorList>
            <person name="Tagirdzhanova G."/>
        </authorList>
    </citation>
    <scope>NUCLEOTIDE SEQUENCE</scope>
</reference>
<accession>A0A8H3I722</accession>
<evidence type="ECO:0000256" key="3">
    <source>
        <dbReference type="ARBA" id="ARBA00022989"/>
    </source>
</evidence>
<dbReference type="OrthoDB" id="3222at2759"/>
<name>A0A8H3I722_9LECA</name>
<evidence type="ECO:0000256" key="2">
    <source>
        <dbReference type="ARBA" id="ARBA00022692"/>
    </source>
</evidence>
<dbReference type="InterPro" id="IPR023271">
    <property type="entry name" value="Aquaporin-like"/>
</dbReference>
<evidence type="ECO:0000256" key="5">
    <source>
        <dbReference type="SAM" id="Phobius"/>
    </source>
</evidence>
<proteinExistence type="predicted"/>
<dbReference type="EMBL" id="CAJPDT010000018">
    <property type="protein sequence ID" value="CAF9917317.1"/>
    <property type="molecule type" value="Genomic_DNA"/>
</dbReference>
<keyword evidence="3 5" id="KW-1133">Transmembrane helix</keyword>
<gene>
    <name evidence="6" type="ORF">IMSHALPRED_003533</name>
</gene>